<accession>K2PGQ7</accession>
<evidence type="ECO:0000313" key="1">
    <source>
        <dbReference type="EMBL" id="EKF60088.1"/>
    </source>
</evidence>
<proteinExistence type="predicted"/>
<evidence type="ECO:0000313" key="2">
    <source>
        <dbReference type="Proteomes" id="UP000007123"/>
    </source>
</evidence>
<dbReference type="EMBL" id="ALJF01000006">
    <property type="protein sequence ID" value="EKF60088.1"/>
    <property type="molecule type" value="Genomic_DNA"/>
</dbReference>
<protein>
    <recommendedName>
        <fullName evidence="3">DUF2971 domain-containing protein</fullName>
    </recommendedName>
</protein>
<reference evidence="1 2" key="1">
    <citation type="journal article" date="2012" name="J. Bacteriol.">
        <title>Draft Genome Sequence of Agrobacterium albertimagni Strain AOL15.</title>
        <authorList>
            <person name="Trimble W.L."/>
            <person name="Phung le T."/>
            <person name="Meyer F."/>
            <person name="Gilbert J.A."/>
            <person name="Silver S."/>
        </authorList>
    </citation>
    <scope>NUCLEOTIDE SEQUENCE [LARGE SCALE GENOMIC DNA]</scope>
    <source>
        <strain evidence="1 2">AOL15</strain>
    </source>
</reference>
<evidence type="ECO:0008006" key="3">
    <source>
        <dbReference type="Google" id="ProtNLM"/>
    </source>
</evidence>
<sequence>MARVFSRLLSSTGLAAGVIDVAAVIVEGYADSTEGFALCLSENGDLLSQWRAYGADGAGLAIGFDSKLLAKDFGPINFGAQFFEVTKIGYGEDALIDTLSPVVKELQLVFSGQGEFVKLRDGVTREAALYRLAVRQHDAGSLFEGRCDRAPELLANLLKILAPLHFQIYATKPEVFHEEREWRLLRHRHRVALADVEYHADPTMLRPFVSCLIADPAKEVIREVVVGPKHRSDINWLKAFLASSGLEHVQVTRSKIESYR</sequence>
<dbReference type="Proteomes" id="UP000007123">
    <property type="component" value="Unassembled WGS sequence"/>
</dbReference>
<name>K2PGQ7_9HYPH</name>
<dbReference type="InterPro" id="IPR021352">
    <property type="entry name" value="DUF2971"/>
</dbReference>
<gene>
    <name evidence="1" type="ORF">QWE_08336</name>
</gene>
<dbReference type="Pfam" id="PF11185">
    <property type="entry name" value="DUF2971"/>
    <property type="match status" value="1"/>
</dbReference>
<dbReference type="AlphaFoldDB" id="K2PGQ7"/>
<organism evidence="1 2">
    <name type="scientific">Agrobacterium albertimagni AOL15</name>
    <dbReference type="NCBI Taxonomy" id="1156935"/>
    <lineage>
        <taxon>Bacteria</taxon>
        <taxon>Pseudomonadati</taxon>
        <taxon>Pseudomonadota</taxon>
        <taxon>Alphaproteobacteria</taxon>
        <taxon>Hyphomicrobiales</taxon>
        <taxon>Rhizobiaceae</taxon>
        <taxon>Rhizobium/Agrobacterium group</taxon>
        <taxon>Agrobacterium</taxon>
    </lineage>
</organism>
<comment type="caution">
    <text evidence="1">The sequence shown here is derived from an EMBL/GenBank/DDBJ whole genome shotgun (WGS) entry which is preliminary data.</text>
</comment>
<keyword evidence="2" id="KW-1185">Reference proteome</keyword>